<feature type="domain" description="S-adenosyl-l-methionine hydroxide adenosyltransferase C-terminal" evidence="4">
    <location>
        <begin position="180"/>
        <end position="273"/>
    </location>
</feature>
<dbReference type="GO" id="GO:0000428">
    <property type="term" value="C:DNA-directed RNA polymerase complex"/>
    <property type="evidence" value="ECO:0007669"/>
    <property type="project" value="UniProtKB-KW"/>
</dbReference>
<dbReference type="Pfam" id="PF20257">
    <property type="entry name" value="SAM_HAT_C"/>
    <property type="match status" value="1"/>
</dbReference>
<accession>A0ABS5B1T1</accession>
<evidence type="ECO:0000256" key="2">
    <source>
        <dbReference type="ARBA" id="ARBA00024035"/>
    </source>
</evidence>
<evidence type="ECO:0000259" key="3">
    <source>
        <dbReference type="Pfam" id="PF01887"/>
    </source>
</evidence>
<evidence type="ECO:0000313" key="5">
    <source>
        <dbReference type="EMBL" id="MBP2622780.1"/>
    </source>
</evidence>
<evidence type="ECO:0000256" key="1">
    <source>
        <dbReference type="ARBA" id="ARBA00022691"/>
    </source>
</evidence>
<dbReference type="InterPro" id="IPR002747">
    <property type="entry name" value="SAM_OH_AdoTrfase"/>
</dbReference>
<gene>
    <name evidence="5" type="ORF">C4K46_02370</name>
</gene>
<feature type="domain" description="S-adenosyl-l-methionine hydroxide adenosyltransferase N-terminal" evidence="3">
    <location>
        <begin position="6"/>
        <end position="155"/>
    </location>
</feature>
<dbReference type="PANTHER" id="PTHR35092">
    <property type="entry name" value="CHLORINASE MJ1651"/>
    <property type="match status" value="1"/>
</dbReference>
<keyword evidence="5" id="KW-0804">Transcription</keyword>
<dbReference type="RefSeq" id="WP_209626964.1">
    <property type="nucleotide sequence ID" value="NZ_PRDG01000001.1"/>
</dbReference>
<comment type="similarity">
    <text evidence="2">Belongs to the SAM hydrolase / SAM-dependent halogenase family.</text>
</comment>
<dbReference type="InterPro" id="IPR046469">
    <property type="entry name" value="SAM_HAT_N"/>
</dbReference>
<keyword evidence="5" id="KW-0240">DNA-directed RNA polymerase</keyword>
<name>A0ABS5B1T1_9STRE</name>
<dbReference type="EMBL" id="PRDG01000001">
    <property type="protein sequence ID" value="MBP2622780.1"/>
    <property type="molecule type" value="Genomic_DNA"/>
</dbReference>
<keyword evidence="6" id="KW-1185">Reference proteome</keyword>
<dbReference type="Gene3D" id="3.40.50.10790">
    <property type="entry name" value="S-adenosyl-l-methionine hydroxide adenosyltransferase, N-terminal"/>
    <property type="match status" value="1"/>
</dbReference>
<dbReference type="PANTHER" id="PTHR35092:SF1">
    <property type="entry name" value="CHLORINASE MJ1651"/>
    <property type="match status" value="1"/>
</dbReference>
<keyword evidence="1" id="KW-0949">S-adenosyl-L-methionine</keyword>
<dbReference type="Pfam" id="PF01887">
    <property type="entry name" value="SAM_HAT_N"/>
    <property type="match status" value="1"/>
</dbReference>
<dbReference type="PIRSF" id="PIRSF006779">
    <property type="entry name" value="UCP006779"/>
    <property type="match status" value="1"/>
</dbReference>
<dbReference type="Proteomes" id="UP001519296">
    <property type="component" value="Unassembled WGS sequence"/>
</dbReference>
<dbReference type="SUPFAM" id="SSF101852">
    <property type="entry name" value="Bacterial fluorinating enzyme, C-terminal domain"/>
    <property type="match status" value="1"/>
</dbReference>
<proteinExistence type="inferred from homology"/>
<evidence type="ECO:0000259" key="4">
    <source>
        <dbReference type="Pfam" id="PF20257"/>
    </source>
</evidence>
<evidence type="ECO:0000313" key="6">
    <source>
        <dbReference type="Proteomes" id="UP001519296"/>
    </source>
</evidence>
<dbReference type="SUPFAM" id="SSF102522">
    <property type="entry name" value="Bacterial fluorinating enzyme, N-terminal domain"/>
    <property type="match status" value="1"/>
</dbReference>
<dbReference type="Gene3D" id="2.40.30.90">
    <property type="entry name" value="Bacterial fluorinating enzyme like"/>
    <property type="match status" value="1"/>
</dbReference>
<dbReference type="InterPro" id="IPR023227">
    <property type="entry name" value="SAM_OH_AdoTrfase_C_sf"/>
</dbReference>
<reference evidence="5 6" key="1">
    <citation type="submission" date="2018-02" db="EMBL/GenBank/DDBJ databases">
        <title>Draft genome sequence of Streptococcus oricebi CCUG 70868T type strain.</title>
        <authorList>
            <person name="Mendez V."/>
            <person name="Salva-Serra F."/>
            <person name="Jaen-Luchoro D."/>
            <person name="Gonzales-Siles L."/>
            <person name="Karlsson R."/>
            <person name="Engstrom-Jakobsson H."/>
            <person name="Busquets A."/>
            <person name="Gomila M."/>
            <person name="Pineiro-Iglesias B."/>
            <person name="Bennasar-Figueras A."/>
            <person name="Seeger M."/>
            <person name="Moore E."/>
        </authorList>
    </citation>
    <scope>NUCLEOTIDE SEQUENCE [LARGE SCALE GENOMIC DNA]</scope>
    <source>
        <strain evidence="5 6">CCUG 70868</strain>
    </source>
</reference>
<organism evidence="5 6">
    <name type="scientific">Streptococcus oricebi</name>
    <dbReference type="NCBI Taxonomy" id="1547447"/>
    <lineage>
        <taxon>Bacteria</taxon>
        <taxon>Bacillati</taxon>
        <taxon>Bacillota</taxon>
        <taxon>Bacilli</taxon>
        <taxon>Lactobacillales</taxon>
        <taxon>Streptococcaceae</taxon>
        <taxon>Streptococcus</taxon>
    </lineage>
</organism>
<protein>
    <submittedName>
        <fullName evidence="5">DNA-directed RNA polymerase subunit delta</fullName>
    </submittedName>
</protein>
<comment type="caution">
    <text evidence="5">The sequence shown here is derived from an EMBL/GenBank/DDBJ whole genome shotgun (WGS) entry which is preliminary data.</text>
</comment>
<dbReference type="InterPro" id="IPR046470">
    <property type="entry name" value="SAM_HAT_C"/>
</dbReference>
<sequence>MSNNLLVLQSDFGLVDGAVSAMIGVAKVESSTLDIHHLTHEITPYNIFEGGYRLFQTINYWPEGTTFVSVVDPGVGSSRKSVVALTATNQYIVTPDNGTLSFIKKHVGIQAVREISEVVNRRKDTEHSYTFHGRDVYAYTGAKLASGHISFEEVGPELPVEGIVELQVVDTVFEENLVRGAVDILDVRFGSLWTSITREEFTALKPEFGQRFEVTIYNNDMLVYQNQVTYGKSFADVRIGQPILYINSLYRVGLAINQGSFAKAYNVGVGAQWHIEIKRIEN</sequence>
<dbReference type="InterPro" id="IPR023228">
    <property type="entry name" value="SAM_OH_AdoTrfase_N_sf"/>
</dbReference>